<evidence type="ECO:0000256" key="6">
    <source>
        <dbReference type="RuleBase" id="RU003355"/>
    </source>
</evidence>
<dbReference type="InterPro" id="IPR010259">
    <property type="entry name" value="S8pro/Inhibitor_I9"/>
</dbReference>
<dbReference type="Proteomes" id="UP000722989">
    <property type="component" value="Unassembled WGS sequence"/>
</dbReference>
<keyword evidence="4 5" id="KW-0720">Serine protease</keyword>
<dbReference type="PRINTS" id="PR00723">
    <property type="entry name" value="SUBTILISIN"/>
</dbReference>
<dbReference type="InterPro" id="IPR036852">
    <property type="entry name" value="Peptidase_S8/S53_dom_sf"/>
</dbReference>
<feature type="active site" description="Charge relay system" evidence="5">
    <location>
        <position position="364"/>
    </location>
</feature>
<evidence type="ECO:0000313" key="10">
    <source>
        <dbReference type="EMBL" id="NJC73942.1"/>
    </source>
</evidence>
<evidence type="ECO:0000256" key="5">
    <source>
        <dbReference type="PROSITE-ProRule" id="PRU01240"/>
    </source>
</evidence>
<feature type="active site" description="Charge relay system" evidence="5">
    <location>
        <position position="180"/>
    </location>
</feature>
<dbReference type="PANTHER" id="PTHR43806">
    <property type="entry name" value="PEPTIDASE S8"/>
    <property type="match status" value="1"/>
</dbReference>
<dbReference type="PROSITE" id="PS00138">
    <property type="entry name" value="SUBTILASE_SER"/>
    <property type="match status" value="1"/>
</dbReference>
<dbReference type="InterPro" id="IPR037045">
    <property type="entry name" value="S8pro/Inhibitor_I9_sf"/>
</dbReference>
<dbReference type="Pfam" id="PF00082">
    <property type="entry name" value="Peptidase_S8"/>
    <property type="match status" value="1"/>
</dbReference>
<comment type="similarity">
    <text evidence="1 5 6">Belongs to the peptidase S8 family.</text>
</comment>
<dbReference type="SUPFAM" id="SSF52743">
    <property type="entry name" value="Subtilisin-like"/>
    <property type="match status" value="1"/>
</dbReference>
<proteinExistence type="inferred from homology"/>
<dbReference type="InterPro" id="IPR015500">
    <property type="entry name" value="Peptidase_S8_subtilisin-rel"/>
</dbReference>
<keyword evidence="2 5" id="KW-0645">Protease</keyword>
<feature type="signal peptide" evidence="7">
    <location>
        <begin position="1"/>
        <end position="39"/>
    </location>
</feature>
<evidence type="ECO:0000259" key="8">
    <source>
        <dbReference type="Pfam" id="PF00082"/>
    </source>
</evidence>
<dbReference type="PROSITE" id="PS00137">
    <property type="entry name" value="SUBTILASE_HIS"/>
    <property type="match status" value="1"/>
</dbReference>
<sequence length="419" mass="42822">MELRFGRHRRRLRRHEALLGGLSAAAVVATVVLMGSANAATTAGTATSGTATATGEIRGAGAPDAVRGSYIVVFKDDMVPSTAVDTMARSMVARRGGAVRQTWAAAVHGFELRAGAQTARQIAADPRVAYVEQNRILRISATQNNPPAFGLDRVDQRNLPLDGKFTAPTTASNVNAYIIDSGIRVSHVDFGGRASFVFNAVGDGINTDCNGHGTHVAGTVGGSTFGLAKQVRLFAVKVVDCNGAGDVASIVNGVNFVTRNAVKPAVANMSLGGGASATIDRAVNASIASGVTYAIAAGNENQNACNDSPARVPAAITVGATDQNDARANFSNFGACVDIFAPGVNIRSDFASADNATQVLSGTSMATPHVTGAAALVLGLHPNFAPQQVRDTLVTNATQNAVANAGPGSPTGLLFVAQK</sequence>
<evidence type="ECO:0000256" key="2">
    <source>
        <dbReference type="ARBA" id="ARBA00022670"/>
    </source>
</evidence>
<evidence type="ECO:0000256" key="7">
    <source>
        <dbReference type="SAM" id="SignalP"/>
    </source>
</evidence>
<evidence type="ECO:0000313" key="11">
    <source>
        <dbReference type="Proteomes" id="UP000722989"/>
    </source>
</evidence>
<evidence type="ECO:0000259" key="9">
    <source>
        <dbReference type="Pfam" id="PF05922"/>
    </source>
</evidence>
<dbReference type="Gene3D" id="3.30.70.80">
    <property type="entry name" value="Peptidase S8 propeptide/proteinase inhibitor I9"/>
    <property type="match status" value="1"/>
</dbReference>
<keyword evidence="3 5" id="KW-0378">Hydrolase</keyword>
<feature type="domain" description="Peptidase S8/S53" evidence="8">
    <location>
        <begin position="178"/>
        <end position="401"/>
    </location>
</feature>
<dbReference type="InterPro" id="IPR022398">
    <property type="entry name" value="Peptidase_S8_His-AS"/>
</dbReference>
<dbReference type="Pfam" id="PF05922">
    <property type="entry name" value="Inhibitor_I9"/>
    <property type="match status" value="1"/>
</dbReference>
<gene>
    <name evidence="10" type="ORF">HC031_30140</name>
</gene>
<dbReference type="EMBL" id="JAATVY010000040">
    <property type="protein sequence ID" value="NJC73942.1"/>
    <property type="molecule type" value="Genomic_DNA"/>
</dbReference>
<accession>A0ABX0Y753</accession>
<evidence type="ECO:0000256" key="3">
    <source>
        <dbReference type="ARBA" id="ARBA00022801"/>
    </source>
</evidence>
<feature type="chain" id="PRO_5046010831" evidence="7">
    <location>
        <begin position="40"/>
        <end position="419"/>
    </location>
</feature>
<dbReference type="InterPro" id="IPR050131">
    <property type="entry name" value="Peptidase_S8_subtilisin-like"/>
</dbReference>
<keyword evidence="7" id="KW-0732">Signal</keyword>
<protein>
    <submittedName>
        <fullName evidence="10">S8 family peptidase</fullName>
    </submittedName>
</protein>
<evidence type="ECO:0000256" key="1">
    <source>
        <dbReference type="ARBA" id="ARBA00011073"/>
    </source>
</evidence>
<dbReference type="InterPro" id="IPR023828">
    <property type="entry name" value="Peptidase_S8_Ser-AS"/>
</dbReference>
<evidence type="ECO:0000256" key="4">
    <source>
        <dbReference type="ARBA" id="ARBA00022825"/>
    </source>
</evidence>
<dbReference type="CDD" id="cd04077">
    <property type="entry name" value="Peptidases_S8_PCSK9_ProteinaseK_like"/>
    <property type="match status" value="1"/>
</dbReference>
<comment type="caution">
    <text evidence="10">The sequence shown here is derived from an EMBL/GenBank/DDBJ whole genome shotgun (WGS) entry which is preliminary data.</text>
</comment>
<feature type="active site" description="Charge relay system" evidence="5">
    <location>
        <position position="212"/>
    </location>
</feature>
<name>A0ABX0Y753_9ACTN</name>
<reference evidence="10 11" key="1">
    <citation type="submission" date="2020-03" db="EMBL/GenBank/DDBJ databases">
        <title>WGS of the type strain of Planosporangium spp.</title>
        <authorList>
            <person name="Thawai C."/>
        </authorList>
    </citation>
    <scope>NUCLEOTIDE SEQUENCE [LARGE SCALE GENOMIC DNA]</scope>
    <source>
        <strain evidence="10 11">TBRC 5610</strain>
    </source>
</reference>
<dbReference type="PROSITE" id="PS51892">
    <property type="entry name" value="SUBTILASE"/>
    <property type="match status" value="1"/>
</dbReference>
<keyword evidence="11" id="KW-1185">Reference proteome</keyword>
<dbReference type="SUPFAM" id="SSF54897">
    <property type="entry name" value="Protease propeptides/inhibitors"/>
    <property type="match status" value="1"/>
</dbReference>
<dbReference type="Gene3D" id="3.40.50.200">
    <property type="entry name" value="Peptidase S8/S53 domain"/>
    <property type="match status" value="1"/>
</dbReference>
<dbReference type="InterPro" id="IPR034193">
    <property type="entry name" value="PCSK9_ProteinaseK-like"/>
</dbReference>
<organism evidence="10 11">
    <name type="scientific">Planosporangium thailandense</name>
    <dbReference type="NCBI Taxonomy" id="765197"/>
    <lineage>
        <taxon>Bacteria</taxon>
        <taxon>Bacillati</taxon>
        <taxon>Actinomycetota</taxon>
        <taxon>Actinomycetes</taxon>
        <taxon>Micromonosporales</taxon>
        <taxon>Micromonosporaceae</taxon>
        <taxon>Planosporangium</taxon>
    </lineage>
</organism>
<dbReference type="InterPro" id="IPR023827">
    <property type="entry name" value="Peptidase_S8_Asp-AS"/>
</dbReference>
<dbReference type="InterPro" id="IPR000209">
    <property type="entry name" value="Peptidase_S8/S53_dom"/>
</dbReference>
<feature type="domain" description="Inhibitor I9" evidence="9">
    <location>
        <begin position="69"/>
        <end position="139"/>
    </location>
</feature>
<dbReference type="PROSITE" id="PS00136">
    <property type="entry name" value="SUBTILASE_ASP"/>
    <property type="match status" value="1"/>
</dbReference>
<dbReference type="PANTHER" id="PTHR43806:SF11">
    <property type="entry name" value="CEREVISIN-RELATED"/>
    <property type="match status" value="1"/>
</dbReference>